<dbReference type="Gene3D" id="3.40.50.1820">
    <property type="entry name" value="alpha/beta hydrolase"/>
    <property type="match status" value="1"/>
</dbReference>
<dbReference type="Pfam" id="PF12146">
    <property type="entry name" value="Hydrolase_4"/>
    <property type="match status" value="1"/>
</dbReference>
<name>A0A0L0FZ41_9EUKA</name>
<dbReference type="RefSeq" id="XP_014155977.1">
    <property type="nucleotide sequence ID" value="XM_014300502.1"/>
</dbReference>
<dbReference type="SUPFAM" id="SSF53474">
    <property type="entry name" value="alpha/beta-Hydrolases"/>
    <property type="match status" value="1"/>
</dbReference>
<sequence length="338" mass="38187">MFISPIRHATSCRSIALSIRRTMSATTFNGEDVYIQLPQIRLGARRFGKKDHPLLVALHGWLDNASSFEPLARRLSGEYGYQVLAVDWPGHGLSEHRPGMYPLHFTDYMLDLDMLLKHLDHDKEYRTPTAIIGHSMGGLISSAFSATHPNRVKKLVVIEAVSPMYEKPGKSKARLVRATEKYDAWLLKMHMRALAGEDTSKPRIVYESVEVAVQARAKLTGMDAEWCRLLCERNLSVHEGGVAWRSDPRLRMESLYRSSFEHVDSLMTHVETTTLMIAGDKGFEDLRKAMPNARRWYTKLQECTVAGDHHPHLSNATDVAKAIADYLSAEDSVEEIQS</sequence>
<evidence type="ECO:0000313" key="2">
    <source>
        <dbReference type="EMBL" id="KNC82075.1"/>
    </source>
</evidence>
<dbReference type="eggNOG" id="KOG1454">
    <property type="taxonomic scope" value="Eukaryota"/>
</dbReference>
<dbReference type="InterPro" id="IPR050266">
    <property type="entry name" value="AB_hydrolase_sf"/>
</dbReference>
<gene>
    <name evidence="2" type="ORF">SARC_05626</name>
</gene>
<organism evidence="2 3">
    <name type="scientific">Sphaeroforma arctica JP610</name>
    <dbReference type="NCBI Taxonomy" id="667725"/>
    <lineage>
        <taxon>Eukaryota</taxon>
        <taxon>Ichthyosporea</taxon>
        <taxon>Ichthyophonida</taxon>
        <taxon>Sphaeroforma</taxon>
    </lineage>
</organism>
<protein>
    <recommendedName>
        <fullName evidence="1">Serine aminopeptidase S33 domain-containing protein</fullName>
    </recommendedName>
</protein>
<keyword evidence="3" id="KW-1185">Reference proteome</keyword>
<dbReference type="GeneID" id="25906130"/>
<dbReference type="EMBL" id="KQ241962">
    <property type="protein sequence ID" value="KNC82075.1"/>
    <property type="molecule type" value="Genomic_DNA"/>
</dbReference>
<dbReference type="Proteomes" id="UP000054560">
    <property type="component" value="Unassembled WGS sequence"/>
</dbReference>
<feature type="domain" description="Serine aminopeptidase S33" evidence="1">
    <location>
        <begin position="53"/>
        <end position="207"/>
    </location>
</feature>
<dbReference type="PRINTS" id="PR00111">
    <property type="entry name" value="ABHYDROLASE"/>
</dbReference>
<dbReference type="InterPro" id="IPR029058">
    <property type="entry name" value="AB_hydrolase_fold"/>
</dbReference>
<dbReference type="OrthoDB" id="190201at2759"/>
<dbReference type="InterPro" id="IPR022742">
    <property type="entry name" value="Hydrolase_4"/>
</dbReference>
<accession>A0A0L0FZ41</accession>
<dbReference type="InterPro" id="IPR000073">
    <property type="entry name" value="AB_hydrolase_1"/>
</dbReference>
<evidence type="ECO:0000259" key="1">
    <source>
        <dbReference type="Pfam" id="PF12146"/>
    </source>
</evidence>
<evidence type="ECO:0000313" key="3">
    <source>
        <dbReference type="Proteomes" id="UP000054560"/>
    </source>
</evidence>
<dbReference type="STRING" id="667725.A0A0L0FZ41"/>
<dbReference type="AlphaFoldDB" id="A0A0L0FZ41"/>
<dbReference type="GO" id="GO:0016020">
    <property type="term" value="C:membrane"/>
    <property type="evidence" value="ECO:0007669"/>
    <property type="project" value="TreeGrafter"/>
</dbReference>
<dbReference type="PANTHER" id="PTHR43798">
    <property type="entry name" value="MONOACYLGLYCEROL LIPASE"/>
    <property type="match status" value="1"/>
</dbReference>
<reference evidence="2 3" key="1">
    <citation type="submission" date="2011-02" db="EMBL/GenBank/DDBJ databases">
        <title>The Genome Sequence of Sphaeroforma arctica JP610.</title>
        <authorList>
            <consortium name="The Broad Institute Genome Sequencing Platform"/>
            <person name="Russ C."/>
            <person name="Cuomo C."/>
            <person name="Young S.K."/>
            <person name="Zeng Q."/>
            <person name="Gargeya S."/>
            <person name="Alvarado L."/>
            <person name="Berlin A."/>
            <person name="Chapman S.B."/>
            <person name="Chen Z."/>
            <person name="Freedman E."/>
            <person name="Gellesch M."/>
            <person name="Goldberg J."/>
            <person name="Griggs A."/>
            <person name="Gujja S."/>
            <person name="Heilman E."/>
            <person name="Heiman D."/>
            <person name="Howarth C."/>
            <person name="Mehta T."/>
            <person name="Neiman D."/>
            <person name="Pearson M."/>
            <person name="Roberts A."/>
            <person name="Saif S."/>
            <person name="Shea T."/>
            <person name="Shenoy N."/>
            <person name="Sisk P."/>
            <person name="Stolte C."/>
            <person name="Sykes S."/>
            <person name="White J."/>
            <person name="Yandava C."/>
            <person name="Burger G."/>
            <person name="Gray M.W."/>
            <person name="Holland P.W.H."/>
            <person name="King N."/>
            <person name="Lang F.B.F."/>
            <person name="Roger A.J."/>
            <person name="Ruiz-Trillo I."/>
            <person name="Haas B."/>
            <person name="Nusbaum C."/>
            <person name="Birren B."/>
        </authorList>
    </citation>
    <scope>NUCLEOTIDE SEQUENCE [LARGE SCALE GENOMIC DNA]</scope>
    <source>
        <strain evidence="2 3">JP610</strain>
    </source>
</reference>
<proteinExistence type="predicted"/>
<dbReference type="PANTHER" id="PTHR43798:SF33">
    <property type="entry name" value="HYDROLASE, PUTATIVE (AFU_ORTHOLOGUE AFUA_2G14860)-RELATED"/>
    <property type="match status" value="1"/>
</dbReference>